<dbReference type="InterPro" id="IPR036941">
    <property type="entry name" value="Rcpt_L-dom_sf"/>
</dbReference>
<sequence length="393" mass="43901">MFLILISILILIAENTELNYGTESAETFLNSKCEPGCVFLESKISSETIPLFPKNCSTVCADIFIVGNSDLTEQQLTETFENMKHLIGSLEVLTTNYTSGSFLTGLESVECGSTNRFRRMLDRREIEQFSWTDNRNMLEFGLLNLTSINCFEYKVAANINLKRMNTPNLKFWSTPNDTKVDVTIAPQNGNFCISSQEMMGIMSNENVTISQIEGKYCELPKLVENGKMCNSTFTTSPTNIQEGCTQIFGNLVISPENEHLVSQLKTVEVIFGGLILKNSNLSKIDFFDNLKYIYSLEKSIAAISVEQNPNLSDISFPSLKLAKSNAAYAIIFNNNSQTLSADSTYCDRLQNALNQPGDRPPMFDGKFCSELPKNSPRLSILGFFALVVMINVF</sequence>
<dbReference type="PANTHER" id="PTHR21662">
    <property type="entry name" value="RECEPTOR PROTEIN-TYROSINE KINASE"/>
    <property type="match status" value="1"/>
</dbReference>
<dbReference type="AlphaFoldDB" id="O44600"/>
<dbReference type="WormBase" id="F15E11.4">
    <property type="protein sequence ID" value="CE17002"/>
    <property type="gene ID" value="WBGene00017493"/>
    <property type="gene designation" value="irld-30"/>
</dbReference>
<keyword evidence="4" id="KW-1185">Reference proteome</keyword>
<dbReference type="Bgee" id="WBGene00017493">
    <property type="expression patterns" value="Expressed in adult organism"/>
</dbReference>
<dbReference type="Pfam" id="PF01030">
    <property type="entry name" value="Recep_L_domain"/>
    <property type="match status" value="1"/>
</dbReference>
<feature type="domain" description="Receptor L-domain" evidence="2">
    <location>
        <begin position="243"/>
        <end position="347"/>
    </location>
</feature>
<protein>
    <submittedName>
        <fullName evidence="3">Receptor L-domain domain-containing protein</fullName>
    </submittedName>
</protein>
<dbReference type="UCSC" id="F15E11.4">
    <property type="organism name" value="c. elegans"/>
</dbReference>
<keyword evidence="1" id="KW-0732">Signal</keyword>
<dbReference type="FunCoup" id="O44600">
    <property type="interactions" value="12"/>
</dbReference>
<keyword evidence="3" id="KW-0675">Receptor</keyword>
<dbReference type="AGR" id="WB:WBGene00017493"/>
<dbReference type="InParanoid" id="O44600"/>
<dbReference type="GeneID" id="184539"/>
<dbReference type="PANTHER" id="PTHR21662:SF59">
    <property type="entry name" value="RECEPTOR PROTEIN-TYROSINE KINASE"/>
    <property type="match status" value="1"/>
</dbReference>
<dbReference type="HOGENOM" id="CLU_028064_0_1_1"/>
<gene>
    <name evidence="3 5" type="primary">irld-30</name>
    <name evidence="3" type="ORF">CELE_F15E11.4</name>
    <name evidence="5" type="ORF">F15E11.4</name>
</gene>
<dbReference type="SUPFAM" id="SSF52058">
    <property type="entry name" value="L domain-like"/>
    <property type="match status" value="2"/>
</dbReference>
<dbReference type="OrthoDB" id="5796559at2759"/>
<dbReference type="RefSeq" id="NP_503645.1">
    <property type="nucleotide sequence ID" value="NM_071244.3"/>
</dbReference>
<evidence type="ECO:0000313" key="5">
    <source>
        <dbReference type="WormBase" id="F15E11.4"/>
    </source>
</evidence>
<dbReference type="KEGG" id="cel:CELE_F15E11.4"/>
<organism evidence="3 4">
    <name type="scientific">Caenorhabditis elegans</name>
    <dbReference type="NCBI Taxonomy" id="6239"/>
    <lineage>
        <taxon>Eukaryota</taxon>
        <taxon>Metazoa</taxon>
        <taxon>Ecdysozoa</taxon>
        <taxon>Nematoda</taxon>
        <taxon>Chromadorea</taxon>
        <taxon>Rhabditida</taxon>
        <taxon>Rhabditina</taxon>
        <taxon>Rhabditomorpha</taxon>
        <taxon>Rhabditoidea</taxon>
        <taxon>Rhabditidae</taxon>
        <taxon>Peloderinae</taxon>
        <taxon>Caenorhabditis</taxon>
    </lineage>
</organism>
<dbReference type="PIR" id="A88970">
    <property type="entry name" value="A88970"/>
</dbReference>
<dbReference type="eggNOG" id="ENOG502RC8P">
    <property type="taxonomic scope" value="Eukaryota"/>
</dbReference>
<dbReference type="Gene3D" id="3.80.20.20">
    <property type="entry name" value="Receptor L-domain"/>
    <property type="match status" value="2"/>
</dbReference>
<dbReference type="PhylomeDB" id="O44600"/>
<accession>O44600</accession>
<dbReference type="EMBL" id="BX284605">
    <property type="protein sequence ID" value="CCD69537.1"/>
    <property type="molecule type" value="Genomic_DNA"/>
</dbReference>
<proteinExistence type="predicted"/>
<evidence type="ECO:0000313" key="3">
    <source>
        <dbReference type="EMBL" id="CCD69537.1"/>
    </source>
</evidence>
<reference evidence="3 4" key="1">
    <citation type="journal article" date="1998" name="Science">
        <title>Genome sequence of the nematode C. elegans: a platform for investigating biology.</title>
        <authorList>
            <consortium name="The C. elegans sequencing consortium"/>
            <person name="Sulson J.E."/>
            <person name="Waterston R."/>
        </authorList>
    </citation>
    <scope>NUCLEOTIDE SEQUENCE [LARGE SCALE GENOMIC DNA]</scope>
    <source>
        <strain evidence="3 4">Bristol N2</strain>
    </source>
</reference>
<evidence type="ECO:0000256" key="1">
    <source>
        <dbReference type="SAM" id="SignalP"/>
    </source>
</evidence>
<dbReference type="OMA" id="LEANECE"/>
<dbReference type="PaxDb" id="6239-F15E11.4"/>
<evidence type="ECO:0000313" key="4">
    <source>
        <dbReference type="Proteomes" id="UP000001940"/>
    </source>
</evidence>
<feature type="chain" id="PRO_5004158433" evidence="1">
    <location>
        <begin position="19"/>
        <end position="393"/>
    </location>
</feature>
<dbReference type="Proteomes" id="UP000001940">
    <property type="component" value="Chromosome V"/>
</dbReference>
<evidence type="ECO:0000259" key="2">
    <source>
        <dbReference type="Pfam" id="PF01030"/>
    </source>
</evidence>
<feature type="signal peptide" evidence="1">
    <location>
        <begin position="1"/>
        <end position="18"/>
    </location>
</feature>
<dbReference type="CTD" id="184539"/>
<dbReference type="InterPro" id="IPR000494">
    <property type="entry name" value="Rcpt_L-dom"/>
</dbReference>
<dbReference type="InterPro" id="IPR053079">
    <property type="entry name" value="SPS2_domain"/>
</dbReference>
<name>O44600_CAEEL</name>